<feature type="region of interest" description="Disordered" evidence="3">
    <location>
        <begin position="1388"/>
        <end position="1408"/>
    </location>
</feature>
<feature type="compositionally biased region" description="Basic and acidic residues" evidence="3">
    <location>
        <begin position="359"/>
        <end position="373"/>
    </location>
</feature>
<feature type="region of interest" description="Disordered" evidence="3">
    <location>
        <begin position="349"/>
        <end position="380"/>
    </location>
</feature>
<keyword evidence="1" id="KW-0677">Repeat</keyword>
<sequence length="1954" mass="208539">MDGEGFDSQNQFSIENNTDLEGSKNMDLDFGDDVLCEIHDKNHDEVGGQEEASSIATRKTKETTISVNNSTQASQVMAADLVQQQQPNYQNLHIVDQDSFGFGLAQDYTNQHSYSHQILPSMQDNFRSYSINGYPELSGSPIIPYNQPLILKYTSFQEWHEEYTFEKTNLRQVTAIAALKPPEQPLLFNPKEIGFSSLQNLEALMAASSAYEGGGVGGKYQRRKQSRRPTLPYERPPSAIRTVKDVFVAKVVDPASRIIAKSAQHLFSSLFRKKLTAPPLVSEATPESRDGVQQANTASLGLQPDEQVGSERENQSCGSGNDEINEIEKVLKQKTFTRAEIDHLTELLQSRTVTGPAENDQRISEPTSHREAVHGFPGHANFPVQGNNLVLASDVTSAAELAKAHMGNVPSNVSSSTIAMRSQILKKEAPLLTNVPYTPMSSGLSLAKYTPKSSGLPLAPRSVASVSENSYTVRSSRGRSAIYNMARTPNSRVQDPNTGKTNGNLASSSSQWSLENNTLSSGKQALKRRSSVLDSDIGSIGPIRRIRRKTDMMSPSKNLISPSSGSHFSIYGNADHSEQGSRSLRQKQMFRNGPKNNISNIRPAENDDNSMPDSMSIPSQSSEMAEKIFQQLDKLDPPPKEKLSELKLAVAREKSPTKLSRNMLHEKALRIFEDVDSSKLLQNAIIDGVDGLKSRAAQDSSSHKQDKFDNSDPMQIAASNKFVPKEKGVETKTSKENVSSVEISNSAIFSFVEHPSQKKQAFRMSAQEDFLDLDDDSDNGGGSLATEKGKVDASAVYNKDSAAGKGITENHSIPSSETKSQSSILKDGMNNQINSVSTTAEKKVSFALPAPTSSTSTQVVSPAPQVPLFANGSVPPKESSAAPIFSFGSKNVDKAPPFEFSPKFSGVNESLNPGFGAQSESKLTQSSAASVADTVTDAPKVSKSEDGDSHKSSNFFSPPGNIVSSSVSTSATMTVLSSGLSTTSPKNDNGPVSISSHFPISSAHVSNGSSEVIFSAATTTTTIAAISNSTSASVTATGNSTSTPVTTTSSNQSLAVETTTPSTVSMFKFGSTSPLIPSNSALLPSSTSGTELKNSEVKEMTSSSFGNLTKSPFGASSSSEFTSMGGSIFGLSASVTSCTSNLGLSSSNQSLSSNPFGTAGGFIFGGQRTSTETKTEPAPLANSLPNPFGVSAPSSTVGQSAASSFSSSSSPFGSASTAPNVFGSSTGFGVTSQTSMDANPFTPSSGASLFSSSLSSGTSSVFGSGFGSTTSKTGFSFGASSAAASSAPSIFGPSVGSSAAPVFSFSQTAATTSVSHVPSQSIFGTSSPVVQFGSDHRSNDQMNMEDSMAEDTIQASNPMVPSFGQPANSPPPGNYVFGSVAPSGGSPFQFGGQQNLGTPPNPSPFQAPGSLEFSTGGSFSLGTGGGDKANRRIVKIKRDKLRKRRMLFDKVEPNYITFVSLLNSCVELYDVRSGKQLHCFITKSLFSNNHVVSSVLIDLYGKCGLVEEARRLFDTTLSKDLVLWNVMVSCYTLNGLGKESLGIFELLRSDGFKGDDFTFSSLLCSCGMIGFGDVGKQIHGLIIRLSFDMDILVSSALIDMYVKTDNLLDAHKIFDGMTARNVVSWTTMVVGYGRQGDGKEAMQLFKGMLRGYLSPDELTIASILSSCAHIAAINEIGQVHAHAAKKGLESFLSIGNALINAYSKCGSLAGALKSFNSIDEPNLITWTSIIGAYAFHGLPRRAIEVFEEMLSKGAKPDRLAVLEVLSACSHGGLVSEGFHYFGSMTKDHQLVPSLEHYACLIDLLGRAGHLDRAYDILENMPTEPGAKVLGAFIGACKAHGNIRLAILAAERLFRLEPKDPMSYTLMSNIYAFVGCWIDVARVRKLMRDRCVHKVPGCSWIEIGAKVHTFVSTDISHPQATELYNMLELFGWLLNEGDISAVSSQFENEENLDFG</sequence>
<dbReference type="GO" id="GO:0009451">
    <property type="term" value="P:RNA modification"/>
    <property type="evidence" value="ECO:0007669"/>
    <property type="project" value="InterPro"/>
</dbReference>
<dbReference type="FunFam" id="1.25.40.10:FF:000436">
    <property type="entry name" value="Pentatricopeptide repeat-containing protein At5g39350 family"/>
    <property type="match status" value="1"/>
</dbReference>
<feature type="compositionally biased region" description="Basic and acidic residues" evidence="3">
    <location>
        <begin position="940"/>
        <end position="951"/>
    </location>
</feature>
<gene>
    <name evidence="4" type="ORF">FRX31_005221</name>
</gene>
<feature type="region of interest" description="Disordered" evidence="3">
    <location>
        <begin position="1032"/>
        <end position="1053"/>
    </location>
</feature>
<reference evidence="4 5" key="1">
    <citation type="submission" date="2020-06" db="EMBL/GenBank/DDBJ databases">
        <title>Transcriptomic and genomic resources for Thalictrum thalictroides and T. hernandezii: Facilitating candidate gene discovery in an emerging model plant lineage.</title>
        <authorList>
            <person name="Arias T."/>
            <person name="Riano-Pachon D.M."/>
            <person name="Di Stilio V.S."/>
        </authorList>
    </citation>
    <scope>NUCLEOTIDE SEQUENCE [LARGE SCALE GENOMIC DNA]</scope>
    <source>
        <strain evidence="5">cv. WT478/WT964</strain>
        <tissue evidence="4">Leaves</tissue>
    </source>
</reference>
<accession>A0A7J6X715</accession>
<feature type="repeat" description="PPR" evidence="2">
    <location>
        <begin position="1621"/>
        <end position="1655"/>
    </location>
</feature>
<feature type="region of interest" description="Disordered" evidence="3">
    <location>
        <begin position="1162"/>
        <end position="1195"/>
    </location>
</feature>
<dbReference type="InterPro" id="IPR046960">
    <property type="entry name" value="PPR_At4g14850-like_plant"/>
</dbReference>
<dbReference type="PANTHER" id="PTHR47926">
    <property type="entry name" value="PENTATRICOPEPTIDE REPEAT-CONTAINING PROTEIN"/>
    <property type="match status" value="1"/>
</dbReference>
<dbReference type="EMBL" id="JABWDY010004415">
    <property type="protein sequence ID" value="KAF5205193.1"/>
    <property type="molecule type" value="Genomic_DNA"/>
</dbReference>
<dbReference type="PROSITE" id="PS51375">
    <property type="entry name" value="PPR"/>
    <property type="match status" value="3"/>
</dbReference>
<evidence type="ECO:0000256" key="1">
    <source>
        <dbReference type="ARBA" id="ARBA00022737"/>
    </source>
</evidence>
<feature type="region of interest" description="Disordered" evidence="3">
    <location>
        <begin position="212"/>
        <end position="236"/>
    </location>
</feature>
<dbReference type="Pfam" id="PF01535">
    <property type="entry name" value="PPR"/>
    <property type="match status" value="4"/>
</dbReference>
<dbReference type="Pfam" id="PF13041">
    <property type="entry name" value="PPR_2"/>
    <property type="match status" value="2"/>
</dbReference>
<dbReference type="NCBIfam" id="TIGR00756">
    <property type="entry name" value="PPR"/>
    <property type="match status" value="2"/>
</dbReference>
<name>A0A7J6X715_THATH</name>
<evidence type="ECO:0000313" key="4">
    <source>
        <dbReference type="EMBL" id="KAF5205193.1"/>
    </source>
</evidence>
<feature type="region of interest" description="Disordered" evidence="3">
    <location>
        <begin position="911"/>
        <end position="959"/>
    </location>
</feature>
<feature type="region of interest" description="Disordered" evidence="3">
    <location>
        <begin position="489"/>
        <end position="527"/>
    </location>
</feature>
<dbReference type="InterPro" id="IPR002885">
    <property type="entry name" value="PPR_rpt"/>
</dbReference>
<feature type="compositionally biased region" description="Polar residues" evidence="3">
    <location>
        <begin position="7"/>
        <end position="20"/>
    </location>
</feature>
<feature type="region of interest" description="Disordered" evidence="3">
    <location>
        <begin position="299"/>
        <end position="322"/>
    </location>
</feature>
<feature type="repeat" description="PPR" evidence="2">
    <location>
        <begin position="1722"/>
        <end position="1756"/>
    </location>
</feature>
<dbReference type="InterPro" id="IPR046848">
    <property type="entry name" value="E_motif"/>
</dbReference>
<dbReference type="Proteomes" id="UP000554482">
    <property type="component" value="Unassembled WGS sequence"/>
</dbReference>
<feature type="region of interest" description="Disordered" evidence="3">
    <location>
        <begin position="591"/>
        <end position="618"/>
    </location>
</feature>
<evidence type="ECO:0000313" key="5">
    <source>
        <dbReference type="Proteomes" id="UP000554482"/>
    </source>
</evidence>
<comment type="caution">
    <text evidence="4">The sequence shown here is derived from an EMBL/GenBank/DDBJ whole genome shotgun (WGS) entry which is preliminary data.</text>
</comment>
<evidence type="ECO:0000256" key="3">
    <source>
        <dbReference type="SAM" id="MobiDB-lite"/>
    </source>
</evidence>
<keyword evidence="5" id="KW-1185">Reference proteome</keyword>
<feature type="compositionally biased region" description="Polar residues" evidence="3">
    <location>
        <begin position="918"/>
        <end position="929"/>
    </location>
</feature>
<organism evidence="4 5">
    <name type="scientific">Thalictrum thalictroides</name>
    <name type="common">Rue-anemone</name>
    <name type="synonym">Anemone thalictroides</name>
    <dbReference type="NCBI Taxonomy" id="46969"/>
    <lineage>
        <taxon>Eukaryota</taxon>
        <taxon>Viridiplantae</taxon>
        <taxon>Streptophyta</taxon>
        <taxon>Embryophyta</taxon>
        <taxon>Tracheophyta</taxon>
        <taxon>Spermatophyta</taxon>
        <taxon>Magnoliopsida</taxon>
        <taxon>Ranunculales</taxon>
        <taxon>Ranunculaceae</taxon>
        <taxon>Thalictroideae</taxon>
        <taxon>Thalictrum</taxon>
    </lineage>
</organism>
<feature type="region of interest" description="Disordered" evidence="3">
    <location>
        <begin position="1"/>
        <end position="25"/>
    </location>
</feature>
<feature type="compositionally biased region" description="Polar residues" evidence="3">
    <location>
        <begin position="489"/>
        <end position="523"/>
    </location>
</feature>
<evidence type="ECO:0000256" key="2">
    <source>
        <dbReference type="PROSITE-ProRule" id="PRU00708"/>
    </source>
</evidence>
<feature type="repeat" description="PPR" evidence="2">
    <location>
        <begin position="1520"/>
        <end position="1554"/>
    </location>
</feature>
<dbReference type="FunFam" id="1.25.40.10:FF:000285">
    <property type="entry name" value="Pentatricopeptide repeat-containing protein, chloroplastic"/>
    <property type="match status" value="1"/>
</dbReference>
<dbReference type="PANTHER" id="PTHR47926:SF511">
    <property type="entry name" value="PENTATRICOPEPTIDE REPEAT-CONTAINING PROTEIN"/>
    <property type="match status" value="1"/>
</dbReference>
<feature type="compositionally biased region" description="Polar residues" evidence="3">
    <location>
        <begin position="609"/>
        <end position="618"/>
    </location>
</feature>
<proteinExistence type="predicted"/>
<dbReference type="Gene3D" id="1.25.40.10">
    <property type="entry name" value="Tetratricopeptide repeat domain"/>
    <property type="match status" value="3"/>
</dbReference>
<dbReference type="Pfam" id="PF20431">
    <property type="entry name" value="E_motif"/>
    <property type="match status" value="1"/>
</dbReference>
<dbReference type="GO" id="GO:0003723">
    <property type="term" value="F:RNA binding"/>
    <property type="evidence" value="ECO:0007669"/>
    <property type="project" value="InterPro"/>
</dbReference>
<protein>
    <submittedName>
        <fullName evidence="4">Pentatricopeptide repeat-containing protein</fullName>
    </submittedName>
</protein>
<dbReference type="InterPro" id="IPR011990">
    <property type="entry name" value="TPR-like_helical_dom_sf"/>
</dbReference>
<dbReference type="OrthoDB" id="653468at2759"/>
<dbReference type="FunFam" id="1.25.40.10:FF:000090">
    <property type="entry name" value="Pentatricopeptide repeat-containing protein, chloroplastic"/>
    <property type="match status" value="1"/>
</dbReference>